<keyword evidence="6" id="KW-0479">Metal-binding</keyword>
<dbReference type="GO" id="GO:0020037">
    <property type="term" value="F:heme binding"/>
    <property type="evidence" value="ECO:0007669"/>
    <property type="project" value="InterPro"/>
</dbReference>
<dbReference type="PANTHER" id="PTHR19372">
    <property type="entry name" value="SULFITE REDUCTASE"/>
    <property type="match status" value="1"/>
</dbReference>
<dbReference type="InterPro" id="IPR018506">
    <property type="entry name" value="Cyt_B5_heme-BS"/>
</dbReference>
<keyword evidence="5" id="KW-0349">Heme</keyword>
<feature type="domain" description="Cytochrome b5 heme-binding" evidence="10">
    <location>
        <begin position="93"/>
        <end position="156"/>
    </location>
</feature>
<evidence type="ECO:0000256" key="5">
    <source>
        <dbReference type="ARBA" id="ARBA00022617"/>
    </source>
</evidence>
<proteinExistence type="predicted"/>
<protein>
    <recommendedName>
        <fullName evidence="3">Nitrate reductase [NADPH]</fullName>
        <ecNumber evidence="2">1.7.1.3</ecNumber>
    </recommendedName>
</protein>
<dbReference type="PANTHER" id="PTHR19372:SF7">
    <property type="entry name" value="SULFITE OXIDASE, MITOCHONDRIAL"/>
    <property type="match status" value="1"/>
</dbReference>
<dbReference type="InterPro" id="IPR001199">
    <property type="entry name" value="Cyt_B5-like_heme/steroid-bd"/>
</dbReference>
<comment type="cofactor">
    <cofactor evidence="1">
        <name>Mo-molybdopterin</name>
        <dbReference type="ChEBI" id="CHEBI:71302"/>
    </cofactor>
</comment>
<dbReference type="OrthoDB" id="10051395at2759"/>
<gene>
    <name evidence="11" type="ORF">BDK51DRAFT_30797</name>
</gene>
<dbReference type="SUPFAM" id="SSF55856">
    <property type="entry name" value="Cytochrome b5-like heme/steroid binding domain"/>
    <property type="match status" value="1"/>
</dbReference>
<keyword evidence="7" id="KW-0560">Oxidoreductase</keyword>
<evidence type="ECO:0000256" key="8">
    <source>
        <dbReference type="ARBA" id="ARBA00023004"/>
    </source>
</evidence>
<evidence type="ECO:0000256" key="7">
    <source>
        <dbReference type="ARBA" id="ARBA00023002"/>
    </source>
</evidence>
<dbReference type="SUPFAM" id="SSF56524">
    <property type="entry name" value="Oxidoreductase molybdopterin-binding domain"/>
    <property type="match status" value="1"/>
</dbReference>
<dbReference type="AlphaFoldDB" id="A0A4P9W8W1"/>
<evidence type="ECO:0000256" key="6">
    <source>
        <dbReference type="ARBA" id="ARBA00022723"/>
    </source>
</evidence>
<dbReference type="InterPro" id="IPR036400">
    <property type="entry name" value="Cyt_B5-like_heme/steroid_sf"/>
</dbReference>
<dbReference type="GO" id="GO:0005739">
    <property type="term" value="C:mitochondrion"/>
    <property type="evidence" value="ECO:0007669"/>
    <property type="project" value="TreeGrafter"/>
</dbReference>
<dbReference type="GO" id="GO:0030151">
    <property type="term" value="F:molybdenum ion binding"/>
    <property type="evidence" value="ECO:0007669"/>
    <property type="project" value="InterPro"/>
</dbReference>
<dbReference type="Gene3D" id="3.90.420.10">
    <property type="entry name" value="Oxidoreductase, molybdopterin-binding domain"/>
    <property type="match status" value="2"/>
</dbReference>
<dbReference type="PROSITE" id="PS50255">
    <property type="entry name" value="CYTOCHROME_B5_2"/>
    <property type="match status" value="1"/>
</dbReference>
<dbReference type="FunFam" id="3.10.120.10:FF:000007">
    <property type="entry name" value="Sulfite oxidase, mitochondrial"/>
    <property type="match status" value="1"/>
</dbReference>
<accession>A0A4P9W8W1</accession>
<dbReference type="InterPro" id="IPR014756">
    <property type="entry name" value="Ig_E-set"/>
</dbReference>
<reference evidence="12" key="1">
    <citation type="journal article" date="2018" name="Nat. Microbiol.">
        <title>Leveraging single-cell genomics to expand the fungal tree of life.</title>
        <authorList>
            <person name="Ahrendt S.R."/>
            <person name="Quandt C.A."/>
            <person name="Ciobanu D."/>
            <person name="Clum A."/>
            <person name="Salamov A."/>
            <person name="Andreopoulos B."/>
            <person name="Cheng J.F."/>
            <person name="Woyke T."/>
            <person name="Pelin A."/>
            <person name="Henrissat B."/>
            <person name="Reynolds N.K."/>
            <person name="Benny G.L."/>
            <person name="Smith M.E."/>
            <person name="James T.Y."/>
            <person name="Grigoriev I.V."/>
        </authorList>
    </citation>
    <scope>NUCLEOTIDE SEQUENCE [LARGE SCALE GENOMIC DNA]</scope>
</reference>
<dbReference type="EC" id="1.7.1.3" evidence="2"/>
<keyword evidence="8" id="KW-0408">Iron</keyword>
<dbReference type="GO" id="GO:0043546">
    <property type="term" value="F:molybdopterin cofactor binding"/>
    <property type="evidence" value="ECO:0007669"/>
    <property type="project" value="TreeGrafter"/>
</dbReference>
<dbReference type="Pfam" id="PF00174">
    <property type="entry name" value="Oxidored_molyb"/>
    <property type="match status" value="1"/>
</dbReference>
<dbReference type="InterPro" id="IPR036374">
    <property type="entry name" value="OxRdtase_Mopterin-bd_sf"/>
</dbReference>
<evidence type="ECO:0000256" key="3">
    <source>
        <dbReference type="ARBA" id="ARBA00015499"/>
    </source>
</evidence>
<evidence type="ECO:0000259" key="10">
    <source>
        <dbReference type="PROSITE" id="PS50255"/>
    </source>
</evidence>
<dbReference type="GO" id="GO:0050464">
    <property type="term" value="F:nitrate reductase (NADPH) activity"/>
    <property type="evidence" value="ECO:0007669"/>
    <property type="project" value="UniProtKB-EC"/>
</dbReference>
<dbReference type="InterPro" id="IPR000572">
    <property type="entry name" value="OxRdtase_Mopterin-bd_dom"/>
</dbReference>
<evidence type="ECO:0000256" key="2">
    <source>
        <dbReference type="ARBA" id="ARBA00012673"/>
    </source>
</evidence>
<dbReference type="Pfam" id="PF03404">
    <property type="entry name" value="Mo-co_dimer"/>
    <property type="match status" value="1"/>
</dbReference>
<evidence type="ECO:0000256" key="9">
    <source>
        <dbReference type="ARBA" id="ARBA00049155"/>
    </source>
</evidence>
<dbReference type="Pfam" id="PF00173">
    <property type="entry name" value="Cyt-b5"/>
    <property type="match status" value="1"/>
</dbReference>
<evidence type="ECO:0000256" key="1">
    <source>
        <dbReference type="ARBA" id="ARBA00001924"/>
    </source>
</evidence>
<evidence type="ECO:0000313" key="11">
    <source>
        <dbReference type="EMBL" id="RKO87915.1"/>
    </source>
</evidence>
<dbReference type="Gene3D" id="2.60.40.650">
    <property type="match status" value="1"/>
</dbReference>
<dbReference type="Proteomes" id="UP000269721">
    <property type="component" value="Unassembled WGS sequence"/>
</dbReference>
<organism evidence="11 12">
    <name type="scientific">Blyttiomyces helicus</name>
    <dbReference type="NCBI Taxonomy" id="388810"/>
    <lineage>
        <taxon>Eukaryota</taxon>
        <taxon>Fungi</taxon>
        <taxon>Fungi incertae sedis</taxon>
        <taxon>Chytridiomycota</taxon>
        <taxon>Chytridiomycota incertae sedis</taxon>
        <taxon>Chytridiomycetes</taxon>
        <taxon>Chytridiomycetes incertae sedis</taxon>
        <taxon>Blyttiomyces</taxon>
    </lineage>
</organism>
<evidence type="ECO:0000256" key="4">
    <source>
        <dbReference type="ARBA" id="ARBA00022505"/>
    </source>
</evidence>
<keyword evidence="12" id="KW-1185">Reference proteome</keyword>
<dbReference type="Gene3D" id="3.10.120.10">
    <property type="entry name" value="Cytochrome b5-like heme/steroid binding domain"/>
    <property type="match status" value="1"/>
</dbReference>
<dbReference type="GO" id="GO:0008482">
    <property type="term" value="F:sulfite oxidase activity"/>
    <property type="evidence" value="ECO:0007669"/>
    <property type="project" value="TreeGrafter"/>
</dbReference>
<dbReference type="PROSITE" id="PS00191">
    <property type="entry name" value="CYTOCHROME_B5_1"/>
    <property type="match status" value="1"/>
</dbReference>
<dbReference type="InterPro" id="IPR005066">
    <property type="entry name" value="MoCF_OxRdtse_dimer"/>
</dbReference>
<name>A0A4P9W8W1_9FUNG</name>
<dbReference type="SUPFAM" id="SSF81296">
    <property type="entry name" value="E set domains"/>
    <property type="match status" value="1"/>
</dbReference>
<keyword evidence="4" id="KW-0500">Molybdenum</keyword>
<sequence length="522" mass="56082">MRSAKASIGGPLLVATRLPSSRFFSTLPPSRAANLVPPRPSLRRFASSTAAARPSPLAISLAAVVGVAGLVGWASVGGNGDLHMDAAEATPKRPVYTRDEVAKHNSKETGIWVIRGSGVYDVTKFVEIHPGGSRILLAAGKSVDPFWNVFTAADTASLSALFVNDPPRDPALIVRSARPCNAETPAELLVGKPITPPNHFFVRNHLPVPVVNEDDFRLEVEGPGIPDGTSFTLAALKQFPKVDVTVTLQCAGNRRSDNQYHRLVRRPPPRRSGRRRIRHEVAHAVFDGAEGYGASIPIAKAIDPLGDVLLAYEMDGAPIPLDHGYPLRAVVPGTVAARSVKWVNRVRLSDEESESHWQRNDYKGFSPSAGGTVDYSTAHSIQSMPVQSAILTPAEGARVAPANDPGHTVRVAGYALSGAGRGVFRVDVSSDGGRTWVDARLQEPDQAWGRRWAWTLWEADVPVASDAAEIELVCKAVDEQYNSQPEGMLGIWNARGVVVNAWHRVKVAVERGGEGGKESVGR</sequence>
<dbReference type="PRINTS" id="PR00407">
    <property type="entry name" value="EUMOPTERIN"/>
</dbReference>
<evidence type="ECO:0000313" key="12">
    <source>
        <dbReference type="Proteomes" id="UP000269721"/>
    </source>
</evidence>
<dbReference type="GO" id="GO:0006790">
    <property type="term" value="P:sulfur compound metabolic process"/>
    <property type="evidence" value="ECO:0007669"/>
    <property type="project" value="TreeGrafter"/>
</dbReference>
<dbReference type="SMART" id="SM01117">
    <property type="entry name" value="Cyt-b5"/>
    <property type="match status" value="1"/>
</dbReference>
<dbReference type="InterPro" id="IPR008335">
    <property type="entry name" value="Mopterin_OxRdtase_euk"/>
</dbReference>
<dbReference type="EMBL" id="KZ997072">
    <property type="protein sequence ID" value="RKO87915.1"/>
    <property type="molecule type" value="Genomic_DNA"/>
</dbReference>
<comment type="catalytic activity">
    <reaction evidence="9">
        <text>nitrite + NADP(+) + H2O = nitrate + NADPH + H(+)</text>
        <dbReference type="Rhea" id="RHEA:19061"/>
        <dbReference type="ChEBI" id="CHEBI:15377"/>
        <dbReference type="ChEBI" id="CHEBI:15378"/>
        <dbReference type="ChEBI" id="CHEBI:16301"/>
        <dbReference type="ChEBI" id="CHEBI:17632"/>
        <dbReference type="ChEBI" id="CHEBI:57783"/>
        <dbReference type="ChEBI" id="CHEBI:58349"/>
        <dbReference type="EC" id="1.7.1.3"/>
    </reaction>
</comment>